<dbReference type="RefSeq" id="WP_418159088.1">
    <property type="nucleotide sequence ID" value="NZ_JBBLZC010000007.1"/>
</dbReference>
<dbReference type="GO" id="GO:0032259">
    <property type="term" value="P:methylation"/>
    <property type="evidence" value="ECO:0007669"/>
    <property type="project" value="UniProtKB-KW"/>
</dbReference>
<organism evidence="1 2">
    <name type="scientific">Benzoatithermus flavus</name>
    <dbReference type="NCBI Taxonomy" id="3108223"/>
    <lineage>
        <taxon>Bacteria</taxon>
        <taxon>Pseudomonadati</taxon>
        <taxon>Pseudomonadota</taxon>
        <taxon>Alphaproteobacteria</taxon>
        <taxon>Geminicoccales</taxon>
        <taxon>Geminicoccaceae</taxon>
        <taxon>Benzoatithermus</taxon>
    </lineage>
</organism>
<reference evidence="1 2" key="1">
    <citation type="submission" date="2024-01" db="EMBL/GenBank/DDBJ databases">
        <title>Multi-omics insights into the function and evolution of sodium benzoate biodegradation pathways in Benzoatithermus flavus gen. nov., sp. nov. from hot spring.</title>
        <authorList>
            <person name="Hu C.-J."/>
            <person name="Li W.-J."/>
        </authorList>
    </citation>
    <scope>NUCLEOTIDE SEQUENCE [LARGE SCALE GENOMIC DNA]</scope>
    <source>
        <strain evidence="1 2">SYSU G07066</strain>
    </source>
</reference>
<protein>
    <submittedName>
        <fullName evidence="1">Class I SAM-dependent methyltransferase</fullName>
    </submittedName>
</protein>
<dbReference type="GO" id="GO:0008168">
    <property type="term" value="F:methyltransferase activity"/>
    <property type="evidence" value="ECO:0007669"/>
    <property type="project" value="UniProtKB-KW"/>
</dbReference>
<keyword evidence="2" id="KW-1185">Reference proteome</keyword>
<evidence type="ECO:0000313" key="2">
    <source>
        <dbReference type="Proteomes" id="UP001375743"/>
    </source>
</evidence>
<dbReference type="Proteomes" id="UP001375743">
    <property type="component" value="Unassembled WGS sequence"/>
</dbReference>
<evidence type="ECO:0000313" key="1">
    <source>
        <dbReference type="EMBL" id="MEK0083240.1"/>
    </source>
</evidence>
<sequence length="162" mass="17794">MSRLDSFIRRLEAQRACLDASRALIAGLDGPILELGLGNGRTFDHLRCLYPDREIFVFERRPDAHPASMPDPDHLIVGDLEETLPGALARLPGPAALVHSDIGTGDAARNARIARWLAATLPPLIRTGGVVASDQKLESPDLLPQPLPDALSAERYFLYRRR</sequence>
<name>A0ABU8XPV7_9PROT</name>
<dbReference type="InterPro" id="IPR025690">
    <property type="entry name" value="Methyltransf_put"/>
</dbReference>
<keyword evidence="1" id="KW-0489">Methyltransferase</keyword>
<proteinExistence type="predicted"/>
<gene>
    <name evidence="1" type="ORF">U1T56_08750</name>
</gene>
<dbReference type="SUPFAM" id="SSF53335">
    <property type="entry name" value="S-adenosyl-L-methionine-dependent methyltransferases"/>
    <property type="match status" value="1"/>
</dbReference>
<keyword evidence="1" id="KW-0808">Transferase</keyword>
<accession>A0ABU8XPV7</accession>
<dbReference type="InterPro" id="IPR029063">
    <property type="entry name" value="SAM-dependent_MTases_sf"/>
</dbReference>
<dbReference type="Gene3D" id="3.40.50.150">
    <property type="entry name" value="Vaccinia Virus protein VP39"/>
    <property type="match status" value="1"/>
</dbReference>
<dbReference type="Pfam" id="PF12692">
    <property type="entry name" value="Methyltransf_17"/>
    <property type="match status" value="1"/>
</dbReference>
<dbReference type="EMBL" id="JBBLZC010000007">
    <property type="protein sequence ID" value="MEK0083240.1"/>
    <property type="molecule type" value="Genomic_DNA"/>
</dbReference>
<comment type="caution">
    <text evidence="1">The sequence shown here is derived from an EMBL/GenBank/DDBJ whole genome shotgun (WGS) entry which is preliminary data.</text>
</comment>